<dbReference type="EMBL" id="VUYU01000020">
    <property type="protein sequence ID" value="NHZ36710.1"/>
    <property type="molecule type" value="Genomic_DNA"/>
</dbReference>
<accession>A0ABX0LQF6</accession>
<keyword evidence="1" id="KW-0732">Signal</keyword>
<feature type="signal peptide" evidence="1">
    <location>
        <begin position="1"/>
        <end position="23"/>
    </location>
</feature>
<reference evidence="2 3" key="1">
    <citation type="submission" date="2019-09" db="EMBL/GenBank/DDBJ databases">
        <title>Taxonomy of Antarctic Massilia spp.: description of Massilia rubra sp. nov., Massilia aquatica sp. nov., Massilia mucilaginosa sp. nov., Massilia frigida sp. nov. isolated from streams, lakes and regoliths.</title>
        <authorList>
            <person name="Holochova P."/>
            <person name="Sedlacek I."/>
            <person name="Kralova S."/>
            <person name="Maslanova I."/>
            <person name="Busse H.-J."/>
            <person name="Stankova E."/>
            <person name="Vrbovska V."/>
            <person name="Kovarovic V."/>
            <person name="Bartak M."/>
            <person name="Svec P."/>
            <person name="Pantucek R."/>
        </authorList>
    </citation>
    <scope>NUCLEOTIDE SEQUENCE [LARGE SCALE GENOMIC DNA]</scope>
    <source>
        <strain evidence="2 3">CCM 8692</strain>
    </source>
</reference>
<dbReference type="Proteomes" id="UP000785613">
    <property type="component" value="Unassembled WGS sequence"/>
</dbReference>
<sequence length="139" mass="14460">MRNTILTTLILAAAVAAGVPAHAADPAPAPNLDKSQLAPDAQGLVATDAAFAYVRGRSAASSKTISEKIVACHGVSRARFAATLDEAMVTCYSQIAPKYKPRMSINDAMPAFALCARTTMLRTLNLDADTVNPCIAAAQ</sequence>
<evidence type="ECO:0000313" key="3">
    <source>
        <dbReference type="Proteomes" id="UP000785613"/>
    </source>
</evidence>
<name>A0ABX0LQF6_9BURK</name>
<evidence type="ECO:0000313" key="2">
    <source>
        <dbReference type="EMBL" id="NHZ36710.1"/>
    </source>
</evidence>
<feature type="chain" id="PRO_5046049780" description="UrcA family protein" evidence="1">
    <location>
        <begin position="24"/>
        <end position="139"/>
    </location>
</feature>
<evidence type="ECO:0000256" key="1">
    <source>
        <dbReference type="SAM" id="SignalP"/>
    </source>
</evidence>
<protein>
    <recommendedName>
        <fullName evidence="4">UrcA family protein</fullName>
    </recommendedName>
</protein>
<dbReference type="RefSeq" id="WP_167228909.1">
    <property type="nucleotide sequence ID" value="NZ_VUYU01000020.1"/>
</dbReference>
<keyword evidence="3" id="KW-1185">Reference proteome</keyword>
<organism evidence="2 3">
    <name type="scientific">Massilia rubra</name>
    <dbReference type="NCBI Taxonomy" id="2607910"/>
    <lineage>
        <taxon>Bacteria</taxon>
        <taxon>Pseudomonadati</taxon>
        <taxon>Pseudomonadota</taxon>
        <taxon>Betaproteobacteria</taxon>
        <taxon>Burkholderiales</taxon>
        <taxon>Oxalobacteraceae</taxon>
        <taxon>Telluria group</taxon>
        <taxon>Massilia</taxon>
    </lineage>
</organism>
<comment type="caution">
    <text evidence="2">The sequence shown here is derived from an EMBL/GenBank/DDBJ whole genome shotgun (WGS) entry which is preliminary data.</text>
</comment>
<proteinExistence type="predicted"/>
<evidence type="ECO:0008006" key="4">
    <source>
        <dbReference type="Google" id="ProtNLM"/>
    </source>
</evidence>
<gene>
    <name evidence="2" type="ORF">F0185_24390</name>
</gene>